<protein>
    <recommendedName>
        <fullName evidence="5">FeoB-associated Cys-rich membrane protein</fullName>
    </recommendedName>
</protein>
<keyword evidence="2" id="KW-0812">Transmembrane</keyword>
<keyword evidence="2" id="KW-1133">Transmembrane helix</keyword>
<feature type="region of interest" description="Disordered" evidence="1">
    <location>
        <begin position="30"/>
        <end position="55"/>
    </location>
</feature>
<reference evidence="3" key="1">
    <citation type="submission" date="2020-10" db="EMBL/GenBank/DDBJ databases">
        <authorList>
            <person name="Gilroy R."/>
        </authorList>
    </citation>
    <scope>NUCLEOTIDE SEQUENCE</scope>
    <source>
        <strain evidence="3">15467</strain>
    </source>
</reference>
<evidence type="ECO:0000256" key="1">
    <source>
        <dbReference type="SAM" id="MobiDB-lite"/>
    </source>
</evidence>
<name>A0A9D9DL24_9BACT</name>
<evidence type="ECO:0000313" key="3">
    <source>
        <dbReference type="EMBL" id="MBO8429012.1"/>
    </source>
</evidence>
<proteinExistence type="predicted"/>
<feature type="compositionally biased region" description="Low complexity" evidence="1">
    <location>
        <begin position="38"/>
        <end position="47"/>
    </location>
</feature>
<keyword evidence="2" id="KW-0472">Membrane</keyword>
<evidence type="ECO:0000313" key="4">
    <source>
        <dbReference type="Proteomes" id="UP000823635"/>
    </source>
</evidence>
<sequence length="55" mass="5705">MVDTSIQEILVWVIAAAVLILLAVKIRRKGRKGGSGNNGHCSGCSNNDKGCSCCG</sequence>
<gene>
    <name evidence="3" type="ORF">IAC68_03645</name>
</gene>
<feature type="transmembrane region" description="Helical" evidence="2">
    <location>
        <begin position="6"/>
        <end position="24"/>
    </location>
</feature>
<comment type="caution">
    <text evidence="3">The sequence shown here is derived from an EMBL/GenBank/DDBJ whole genome shotgun (WGS) entry which is preliminary data.</text>
</comment>
<evidence type="ECO:0000256" key="2">
    <source>
        <dbReference type="SAM" id="Phobius"/>
    </source>
</evidence>
<dbReference type="AlphaFoldDB" id="A0A9D9DL24"/>
<evidence type="ECO:0008006" key="5">
    <source>
        <dbReference type="Google" id="ProtNLM"/>
    </source>
</evidence>
<accession>A0A9D9DL24</accession>
<reference evidence="3" key="2">
    <citation type="journal article" date="2021" name="PeerJ">
        <title>Extensive microbial diversity within the chicken gut microbiome revealed by metagenomics and culture.</title>
        <authorList>
            <person name="Gilroy R."/>
            <person name="Ravi A."/>
            <person name="Getino M."/>
            <person name="Pursley I."/>
            <person name="Horton D.L."/>
            <person name="Alikhan N.F."/>
            <person name="Baker D."/>
            <person name="Gharbi K."/>
            <person name="Hall N."/>
            <person name="Watson M."/>
            <person name="Adriaenssens E.M."/>
            <person name="Foster-Nyarko E."/>
            <person name="Jarju S."/>
            <person name="Secka A."/>
            <person name="Antonio M."/>
            <person name="Oren A."/>
            <person name="Chaudhuri R.R."/>
            <person name="La Ragione R."/>
            <person name="Hildebrand F."/>
            <person name="Pallen M.J."/>
        </authorList>
    </citation>
    <scope>NUCLEOTIDE SEQUENCE</scope>
    <source>
        <strain evidence="3">15467</strain>
    </source>
</reference>
<dbReference type="Proteomes" id="UP000823635">
    <property type="component" value="Unassembled WGS sequence"/>
</dbReference>
<organism evidence="3 4">
    <name type="scientific">Candidatus Egerieousia excrementavium</name>
    <dbReference type="NCBI Taxonomy" id="2840778"/>
    <lineage>
        <taxon>Bacteria</taxon>
        <taxon>Pseudomonadati</taxon>
        <taxon>Bacteroidota</taxon>
        <taxon>Bacteroidia</taxon>
        <taxon>Bacteroidales</taxon>
        <taxon>Candidatus Egerieousia</taxon>
    </lineage>
</organism>
<dbReference type="EMBL" id="JADINB010000081">
    <property type="protein sequence ID" value="MBO8429012.1"/>
    <property type="molecule type" value="Genomic_DNA"/>
</dbReference>